<keyword evidence="5 6" id="KW-0472">Membrane</keyword>
<dbReference type="GO" id="GO:0015658">
    <property type="term" value="F:branched-chain amino acid transmembrane transporter activity"/>
    <property type="evidence" value="ECO:0007669"/>
    <property type="project" value="InterPro"/>
</dbReference>
<comment type="subcellular location">
    <subcellularLocation>
        <location evidence="1">Cell membrane</location>
        <topology evidence="1">Multi-pass membrane protein</topology>
    </subcellularLocation>
</comment>
<accession>A0A2Z2HR80</accession>
<reference evidence="8" key="1">
    <citation type="submission" date="2017-02" db="EMBL/GenBank/DDBJ databases">
        <title>Natronthermophilus aegyptiacus gen. nov.,sp. nov., an aerobic, extremely halophilic alkalithermophilic archaeon isolated from the athalassohaline Wadi An Natrun, Egypt.</title>
        <authorList>
            <person name="Zhao B."/>
        </authorList>
    </citation>
    <scope>NUCLEOTIDE SEQUENCE [LARGE SCALE GENOMIC DNA]</scope>
    <source>
        <strain evidence="8">JW/NM-HA 15</strain>
    </source>
</reference>
<evidence type="ECO:0000256" key="6">
    <source>
        <dbReference type="SAM" id="Phobius"/>
    </source>
</evidence>
<feature type="transmembrane region" description="Helical" evidence="6">
    <location>
        <begin position="20"/>
        <end position="41"/>
    </location>
</feature>
<feature type="transmembrane region" description="Helical" evidence="6">
    <location>
        <begin position="47"/>
        <end position="69"/>
    </location>
</feature>
<sequence>MSSASTSLVERVRGLDAMEVFRLLRVPIGILLIALLIRPVIGSDLLLGSPHIATTILIWMLFATAFNLLLGYTGLLSFGHAMFLGTGVYMTAIGLAYFDMPFSVMTVLAIVLAATIAYLIGRLTVQYGEIYFAMLTLAFGMMLHFFVNSNPGGLTGGSDGIRSGTTPEWITSLRGERVIDVDWFATLLGYLGLEPDYYWFVAIVFVVAMLGLWQIVRSPFGRTLVAIHDNQELASAMGIDIYRYKVWALTFSGAFSALAGALLMVNNHGASLENFGPMTSAEVLLMAIFGGIGFFFGPAVGAGAWYLVREYLLSLGTVTVPGVGALEVGGVLSYWQFFFGLAFVIVILASPRGGIYGFVRDRTLTALAFARRWRTDG</sequence>
<feature type="transmembrane region" description="Helical" evidence="6">
    <location>
        <begin position="246"/>
        <end position="265"/>
    </location>
</feature>
<keyword evidence="3 6" id="KW-0812">Transmembrane</keyword>
<feature type="transmembrane region" description="Helical" evidence="6">
    <location>
        <begin position="285"/>
        <end position="308"/>
    </location>
</feature>
<dbReference type="PANTHER" id="PTHR30482:SF17">
    <property type="entry name" value="ABC TRANSPORTER ATP-BINDING PROTEIN"/>
    <property type="match status" value="1"/>
</dbReference>
<dbReference type="RefSeq" id="WP_228434526.1">
    <property type="nucleotide sequence ID" value="NZ_CP019893.1"/>
</dbReference>
<evidence type="ECO:0000256" key="3">
    <source>
        <dbReference type="ARBA" id="ARBA00022692"/>
    </source>
</evidence>
<evidence type="ECO:0000313" key="8">
    <source>
        <dbReference type="Proteomes" id="UP000250088"/>
    </source>
</evidence>
<dbReference type="InterPro" id="IPR043428">
    <property type="entry name" value="LivM-like"/>
</dbReference>
<dbReference type="Pfam" id="PF02653">
    <property type="entry name" value="BPD_transp_2"/>
    <property type="match status" value="1"/>
</dbReference>
<name>A0A2Z2HR80_9EURY</name>
<dbReference type="AlphaFoldDB" id="A0A2Z2HR80"/>
<dbReference type="GeneID" id="32893846"/>
<keyword evidence="4 6" id="KW-1133">Transmembrane helix</keyword>
<dbReference type="InterPro" id="IPR001851">
    <property type="entry name" value="ABC_transp_permease"/>
</dbReference>
<protein>
    <submittedName>
        <fullName evidence="7">Branched-chain amino acid ABC transporter permease</fullName>
    </submittedName>
</protein>
<feature type="transmembrane region" description="Helical" evidence="6">
    <location>
        <begin position="315"/>
        <end position="335"/>
    </location>
</feature>
<feature type="transmembrane region" description="Helical" evidence="6">
    <location>
        <begin position="130"/>
        <end position="147"/>
    </location>
</feature>
<dbReference type="KEGG" id="naj:B1756_07160"/>
<feature type="transmembrane region" description="Helical" evidence="6">
    <location>
        <begin position="104"/>
        <end position="123"/>
    </location>
</feature>
<feature type="transmembrane region" description="Helical" evidence="6">
    <location>
        <begin position="197"/>
        <end position="216"/>
    </location>
</feature>
<proteinExistence type="predicted"/>
<organism evidence="7 8">
    <name type="scientific">Natrarchaeobaculum aegyptiacum</name>
    <dbReference type="NCBI Taxonomy" id="745377"/>
    <lineage>
        <taxon>Archaea</taxon>
        <taxon>Methanobacteriati</taxon>
        <taxon>Methanobacteriota</taxon>
        <taxon>Stenosarchaea group</taxon>
        <taxon>Halobacteria</taxon>
        <taxon>Halobacteriales</taxon>
        <taxon>Natrialbaceae</taxon>
        <taxon>Natrarchaeobaculum</taxon>
    </lineage>
</organism>
<evidence type="ECO:0000256" key="5">
    <source>
        <dbReference type="ARBA" id="ARBA00023136"/>
    </source>
</evidence>
<dbReference type="GO" id="GO:0005886">
    <property type="term" value="C:plasma membrane"/>
    <property type="evidence" value="ECO:0007669"/>
    <property type="project" value="UniProtKB-SubCell"/>
</dbReference>
<dbReference type="CDD" id="cd06581">
    <property type="entry name" value="TM_PBP1_LivM_like"/>
    <property type="match status" value="1"/>
</dbReference>
<dbReference type="PANTHER" id="PTHR30482">
    <property type="entry name" value="HIGH-AFFINITY BRANCHED-CHAIN AMINO ACID TRANSPORT SYSTEM PERMEASE"/>
    <property type="match status" value="1"/>
</dbReference>
<dbReference type="EMBL" id="CP019893">
    <property type="protein sequence ID" value="ARS89542.1"/>
    <property type="molecule type" value="Genomic_DNA"/>
</dbReference>
<gene>
    <name evidence="7" type="ORF">B1756_07160</name>
</gene>
<keyword evidence="2" id="KW-1003">Cell membrane</keyword>
<keyword evidence="8" id="KW-1185">Reference proteome</keyword>
<feature type="transmembrane region" description="Helical" evidence="6">
    <location>
        <begin position="341"/>
        <end position="359"/>
    </location>
</feature>
<evidence type="ECO:0000256" key="1">
    <source>
        <dbReference type="ARBA" id="ARBA00004651"/>
    </source>
</evidence>
<evidence type="ECO:0000256" key="2">
    <source>
        <dbReference type="ARBA" id="ARBA00022475"/>
    </source>
</evidence>
<dbReference type="Proteomes" id="UP000250088">
    <property type="component" value="Chromosome"/>
</dbReference>
<evidence type="ECO:0000313" key="7">
    <source>
        <dbReference type="EMBL" id="ARS89542.1"/>
    </source>
</evidence>
<feature type="transmembrane region" description="Helical" evidence="6">
    <location>
        <begin position="81"/>
        <end position="98"/>
    </location>
</feature>
<evidence type="ECO:0000256" key="4">
    <source>
        <dbReference type="ARBA" id="ARBA00022989"/>
    </source>
</evidence>